<dbReference type="AlphaFoldDB" id="A0A822WK33"/>
<dbReference type="RefSeq" id="WP_045351070.1">
    <property type="nucleotide sequence ID" value="NZ_CAXOHC010000029.1"/>
</dbReference>
<dbReference type="Gene3D" id="3.40.50.300">
    <property type="entry name" value="P-loop containing nucleotide triphosphate hydrolases"/>
    <property type="match status" value="1"/>
</dbReference>
<dbReference type="PANTHER" id="PTHR41287">
    <property type="match status" value="1"/>
</dbReference>
<dbReference type="InterPro" id="IPR046462">
    <property type="entry name" value="TerL_nuclease"/>
</dbReference>
<sequence length="571" mass="63789">MAAYPSVNMANQYARDVLNGKILACKSIQLACQRHFKDLKISLDKDYPYRFDRELAERACRFVQLLPHSSGDLAGQKLKLEPWQAFAFSSIFGWVTKKTKKRRFREAYIRVARKNGKSFFAAGIGTYMFCADGENSAEVYCGATTMAQAKKVFTPARQMADRLPSLRSKFSISVWVDSLTRPDGSLFAPIAGKPGDGDSPHCAIIDEYHEHDTDHMYEAMTLGMGARSQPLTLIITTAGTSLESPCYDKDKQVKEMLNGHVPNDRLFGLVYELDEGDDWTDPTNFIKANPNLNVSISYDDLLAEMEVAKQVPRKVNAFKTKRLNIWVSGKAAFYNMTQWHAAADKSLRYEDFAGEDYYLGLDLAQRLDLNAGVGVFVREIEGKKHYYCIRPKFWVPEDTVRSTDPKIAKTADRYVKFVEMGALEATDGAEADYREILASIIDLQEIDKVRVSEIPIDPSGATALSHELQDHGFEPISIRQDYTNMSPPMKELEAALAGGRFHHDGNPVLSWCISNVIGKNVPGSDDIVRPTKGDKQSKIDGATALFMAIGRAMLNGRASNQSVYDEEDVAC</sequence>
<dbReference type="EMBL" id="FJYW01000003">
    <property type="protein sequence ID" value="CZX09140.1"/>
    <property type="molecule type" value="Genomic_DNA"/>
</dbReference>
<dbReference type="InterPro" id="IPR046461">
    <property type="entry name" value="TerL_ATPase"/>
</dbReference>
<organism evidence="3 4">
    <name type="scientific">Enterobacter hormaechei</name>
    <dbReference type="NCBI Taxonomy" id="158836"/>
    <lineage>
        <taxon>Bacteria</taxon>
        <taxon>Pseudomonadati</taxon>
        <taxon>Pseudomonadota</taxon>
        <taxon>Gammaproteobacteria</taxon>
        <taxon>Enterobacterales</taxon>
        <taxon>Enterobacteriaceae</taxon>
        <taxon>Enterobacter</taxon>
        <taxon>Enterobacter cloacae complex</taxon>
    </lineage>
</organism>
<accession>A0A822WK33</accession>
<reference evidence="3 4" key="1">
    <citation type="submission" date="2016-03" db="EMBL/GenBank/DDBJ databases">
        <authorList>
            <consortium name="Pathogen Informatics"/>
        </authorList>
    </citation>
    <scope>NUCLEOTIDE SEQUENCE [LARGE SCALE GENOMIC DNA]</scope>
    <source>
        <strain evidence="4">e1424</strain>
    </source>
</reference>
<evidence type="ECO:0000259" key="1">
    <source>
        <dbReference type="Pfam" id="PF03354"/>
    </source>
</evidence>
<evidence type="ECO:0000313" key="3">
    <source>
        <dbReference type="EMBL" id="CZX09140.1"/>
    </source>
</evidence>
<evidence type="ECO:0000259" key="2">
    <source>
        <dbReference type="Pfam" id="PF20441"/>
    </source>
</evidence>
<comment type="caution">
    <text evidence="3">The sequence shown here is derived from an EMBL/GenBank/DDBJ whole genome shotgun (WGS) entry which is preliminary data.</text>
</comment>
<dbReference type="Proteomes" id="UP000076205">
    <property type="component" value="Unassembled WGS sequence"/>
</dbReference>
<gene>
    <name evidence="3" type="ORF">SAMEA2273352_01660</name>
</gene>
<dbReference type="GO" id="GO:0004519">
    <property type="term" value="F:endonuclease activity"/>
    <property type="evidence" value="ECO:0007669"/>
    <property type="project" value="InterPro"/>
</dbReference>
<dbReference type="PANTHER" id="PTHR41287:SF1">
    <property type="entry name" value="PROTEIN YMFN"/>
    <property type="match status" value="1"/>
</dbReference>
<dbReference type="InterPro" id="IPR005021">
    <property type="entry name" value="Terminase_largesu-like"/>
</dbReference>
<evidence type="ECO:0000313" key="4">
    <source>
        <dbReference type="Proteomes" id="UP000076205"/>
    </source>
</evidence>
<dbReference type="Pfam" id="PF03354">
    <property type="entry name" value="TerL_ATPase"/>
    <property type="match status" value="1"/>
</dbReference>
<feature type="domain" description="Terminase large subunit-like ATPase" evidence="1">
    <location>
        <begin position="82"/>
        <end position="255"/>
    </location>
</feature>
<feature type="domain" description="Terminase large subunit-like endonuclease" evidence="2">
    <location>
        <begin position="263"/>
        <end position="553"/>
    </location>
</feature>
<dbReference type="InterPro" id="IPR027417">
    <property type="entry name" value="P-loop_NTPase"/>
</dbReference>
<name>A0A822WK33_9ENTR</name>
<proteinExistence type="predicted"/>
<protein>
    <submittedName>
        <fullName evidence="3">Phage terminase</fullName>
    </submittedName>
</protein>
<dbReference type="Pfam" id="PF20441">
    <property type="entry name" value="TerL_nuclease"/>
    <property type="match status" value="1"/>
</dbReference>